<feature type="compositionally biased region" description="Acidic residues" evidence="1">
    <location>
        <begin position="188"/>
        <end position="217"/>
    </location>
</feature>
<feature type="region of interest" description="Disordered" evidence="1">
    <location>
        <begin position="1"/>
        <end position="366"/>
    </location>
</feature>
<accession>A0A3S0ZXM5</accession>
<evidence type="ECO:0000256" key="1">
    <source>
        <dbReference type="SAM" id="MobiDB-lite"/>
    </source>
</evidence>
<reference evidence="3 4" key="1">
    <citation type="submission" date="2019-01" db="EMBL/GenBank/DDBJ databases">
        <title>A draft genome assembly of the solar-powered sea slug Elysia chlorotica.</title>
        <authorList>
            <person name="Cai H."/>
            <person name="Li Q."/>
            <person name="Fang X."/>
            <person name="Li J."/>
            <person name="Curtis N.E."/>
            <person name="Altenburger A."/>
            <person name="Shibata T."/>
            <person name="Feng M."/>
            <person name="Maeda T."/>
            <person name="Schwartz J.A."/>
            <person name="Shigenobu S."/>
            <person name="Lundholm N."/>
            <person name="Nishiyama T."/>
            <person name="Yang H."/>
            <person name="Hasebe M."/>
            <person name="Li S."/>
            <person name="Pierce S.K."/>
            <person name="Wang J."/>
        </authorList>
    </citation>
    <scope>NUCLEOTIDE SEQUENCE [LARGE SCALE GENOMIC DNA]</scope>
    <source>
        <strain evidence="3">EC2010</strain>
        <tissue evidence="3">Whole organism of an adult</tissue>
    </source>
</reference>
<feature type="compositionally biased region" description="Low complexity" evidence="1">
    <location>
        <begin position="270"/>
        <end position="322"/>
    </location>
</feature>
<feature type="compositionally biased region" description="Basic and acidic residues" evidence="1">
    <location>
        <begin position="37"/>
        <end position="53"/>
    </location>
</feature>
<dbReference type="EMBL" id="RQTK01000062">
    <property type="protein sequence ID" value="RUS89221.1"/>
    <property type="molecule type" value="Genomic_DNA"/>
</dbReference>
<dbReference type="OrthoDB" id="6162659at2759"/>
<feature type="compositionally biased region" description="Polar residues" evidence="1">
    <location>
        <begin position="250"/>
        <end position="264"/>
    </location>
</feature>
<dbReference type="Pfam" id="PF15696">
    <property type="entry name" value="RAD51_interact"/>
    <property type="match status" value="1"/>
</dbReference>
<dbReference type="GO" id="GO:0003690">
    <property type="term" value="F:double-stranded DNA binding"/>
    <property type="evidence" value="ECO:0007669"/>
    <property type="project" value="TreeGrafter"/>
</dbReference>
<dbReference type="PANTHER" id="PTHR15361">
    <property type="entry name" value="RAD51/NUKS-INTERACTING PROTEIN"/>
    <property type="match status" value="1"/>
</dbReference>
<dbReference type="GO" id="GO:0000724">
    <property type="term" value="P:double-strand break repair via homologous recombination"/>
    <property type="evidence" value="ECO:0007669"/>
    <property type="project" value="TreeGrafter"/>
</dbReference>
<gene>
    <name evidence="3" type="ORF">EGW08_003031</name>
</gene>
<comment type="caution">
    <text evidence="3">The sequence shown here is derived from an EMBL/GenBank/DDBJ whole genome shotgun (WGS) entry which is preliminary data.</text>
</comment>
<feature type="compositionally biased region" description="Basic residues" evidence="1">
    <location>
        <begin position="224"/>
        <end position="242"/>
    </location>
</feature>
<sequence>MTERRSSRPRKIIKIPTFDDLSDDDFADATPPPPKKQRSEKSADKKVPSKNKEVSLGQTVADVYESSDSGNGKKKRMPLSDKIYERELQQALEMSLIQSQSSQDSDTKSTKSDTLASKPDNTKDAENTEPPGAAVKHIPGVIVEDKIEPLEENVKSVSKGTRDRPQRCSKTQGKQKAAPAQSKLRLDSDDDDDDEYASENDEDDESEEEEDSDDSDFGYDSKPAKNKRTPAKKVKTPVKKAKTGSEKTKPSTASLPVKPKTSSAAPFPVKPKISSEPKISSAPVPAKVPASHSLSKAASSAKKMSSSTPSHSLTVPSSLTSSWKPPAFSGPGSSSLPAVKSPTSGLRLGLSRNHRVKPLHPSVRAT</sequence>
<feature type="compositionally biased region" description="Polar residues" evidence="1">
    <location>
        <begin position="331"/>
        <end position="344"/>
    </location>
</feature>
<dbReference type="STRING" id="188477.A0A3S0ZXM5"/>
<feature type="compositionally biased region" description="Basic and acidic residues" evidence="1">
    <location>
        <begin position="78"/>
        <end position="88"/>
    </location>
</feature>
<feature type="domain" description="RAD51 interacting motif" evidence="2">
    <location>
        <begin position="331"/>
        <end position="363"/>
    </location>
</feature>
<dbReference type="AlphaFoldDB" id="A0A3S0ZXM5"/>
<dbReference type="GO" id="GO:0036297">
    <property type="term" value="P:interstrand cross-link repair"/>
    <property type="evidence" value="ECO:0007669"/>
    <property type="project" value="TreeGrafter"/>
</dbReference>
<dbReference type="GO" id="GO:0003697">
    <property type="term" value="F:single-stranded DNA binding"/>
    <property type="evidence" value="ECO:0007669"/>
    <property type="project" value="TreeGrafter"/>
</dbReference>
<dbReference type="PANTHER" id="PTHR15361:SF4">
    <property type="entry name" value="RAD51-ASSOCIATED PROTEIN 1"/>
    <property type="match status" value="1"/>
</dbReference>
<dbReference type="InterPro" id="IPR052003">
    <property type="entry name" value="HR_DNA-Binding_Protein"/>
</dbReference>
<evidence type="ECO:0000313" key="4">
    <source>
        <dbReference type="Proteomes" id="UP000271974"/>
    </source>
</evidence>
<organism evidence="3 4">
    <name type="scientific">Elysia chlorotica</name>
    <name type="common">Eastern emerald elysia</name>
    <name type="synonym">Sea slug</name>
    <dbReference type="NCBI Taxonomy" id="188477"/>
    <lineage>
        <taxon>Eukaryota</taxon>
        <taxon>Metazoa</taxon>
        <taxon>Spiralia</taxon>
        <taxon>Lophotrochozoa</taxon>
        <taxon>Mollusca</taxon>
        <taxon>Gastropoda</taxon>
        <taxon>Heterobranchia</taxon>
        <taxon>Euthyneura</taxon>
        <taxon>Panpulmonata</taxon>
        <taxon>Sacoglossa</taxon>
        <taxon>Placobranchoidea</taxon>
        <taxon>Plakobranchidae</taxon>
        <taxon>Elysia</taxon>
    </lineage>
</organism>
<name>A0A3S0ZXM5_ELYCH</name>
<protein>
    <recommendedName>
        <fullName evidence="2">RAD51 interacting motif domain-containing protein</fullName>
    </recommendedName>
</protein>
<dbReference type="InterPro" id="IPR031419">
    <property type="entry name" value="RAD51_interact"/>
</dbReference>
<keyword evidence="4" id="KW-1185">Reference proteome</keyword>
<feature type="compositionally biased region" description="Basic and acidic residues" evidence="1">
    <location>
        <begin position="143"/>
        <end position="166"/>
    </location>
</feature>
<evidence type="ECO:0000313" key="3">
    <source>
        <dbReference type="EMBL" id="RUS89221.1"/>
    </source>
</evidence>
<evidence type="ECO:0000259" key="2">
    <source>
        <dbReference type="Pfam" id="PF15696"/>
    </source>
</evidence>
<dbReference type="Proteomes" id="UP000271974">
    <property type="component" value="Unassembled WGS sequence"/>
</dbReference>
<proteinExistence type="predicted"/>